<dbReference type="PANTHER" id="PTHR31151">
    <property type="entry name" value="PROLINE-TRNA LIGASE (DUF1680)"/>
    <property type="match status" value="1"/>
</dbReference>
<dbReference type="EMBL" id="PVZF01000016">
    <property type="protein sequence ID" value="PRY10572.1"/>
    <property type="molecule type" value="Genomic_DNA"/>
</dbReference>
<comment type="caution">
    <text evidence="2">The sequence shown here is derived from an EMBL/GenBank/DDBJ whole genome shotgun (WGS) entry which is preliminary data.</text>
</comment>
<evidence type="ECO:0000313" key="3">
    <source>
        <dbReference type="Proteomes" id="UP000238083"/>
    </source>
</evidence>
<protein>
    <recommendedName>
        <fullName evidence="1">Non-reducing end beta-L-arabinofuranosidase-like GH127 catalytic domain-containing protein</fullName>
    </recommendedName>
</protein>
<accession>A0A2T0QXG8</accession>
<gene>
    <name evidence="2" type="ORF">CLV37_116125</name>
</gene>
<dbReference type="SUPFAM" id="SSF48208">
    <property type="entry name" value="Six-hairpin glycosidases"/>
    <property type="match status" value="1"/>
</dbReference>
<organism evidence="2 3">
    <name type="scientific">Kineococcus rhizosphaerae</name>
    <dbReference type="NCBI Taxonomy" id="559628"/>
    <lineage>
        <taxon>Bacteria</taxon>
        <taxon>Bacillati</taxon>
        <taxon>Actinomycetota</taxon>
        <taxon>Actinomycetes</taxon>
        <taxon>Kineosporiales</taxon>
        <taxon>Kineosporiaceae</taxon>
        <taxon>Kineococcus</taxon>
    </lineage>
</organism>
<proteinExistence type="predicted"/>
<dbReference type="Pfam" id="PF07944">
    <property type="entry name" value="Beta-AFase-like_GH127_cat"/>
    <property type="match status" value="1"/>
</dbReference>
<dbReference type="Proteomes" id="UP000238083">
    <property type="component" value="Unassembled WGS sequence"/>
</dbReference>
<sequence length="617" mass="68304">MRHRALPPGDVRLERGVFDDRRELNRRYLGSLTVENLLQNHFVEAGIGDQSWHLRIGEGPGPHDGRDRHWGWETPGGQLRGHFMGHWLSGAAREVAVTGDAALAATLQSVLAGLERCQRENGGQWIWAIPPRFLDRLAAGLEIWAPQYTMHKVLMGLVDVHTDLGDERALRLALAASEWIDDWSSRFATDHFQRMLDVETGGMLEVWADLLAITGDERYARLLQRYRRAEFFDALVAGRDVLTNAHANTTIPEVLGAARAWEVTGDPVWRQAVEAYWKSAVTDRGTFCTGGQTSGEIWTPPFEFAARRGAKTQEHCTVHNMIPLADVMFRWTGEIEHLEYVERNLHNGILAQQHPTTGMVAYFLPLAGGARKHWGTPTDDFWCCRGTLVQAHTRHSSLAFYSAEDGALVVAQFIPATAELTLDGNPVTVTTALGATAARVRPDANAGPVGSRHRPRHWAASVTITSPQPVTVRVRVPAWVDGPATVEVAGSRTQHGPGFVDVHHQGGTTVVGLTLPTALRTESIPDEPGTVAFLDGPVVLAGLVDHERTLVGDPAHPERLLVPDDERQWAQWLPGYRTLGQRRALRFVPLHDVRDEPYSVYFPLEPDESVAQDPASR</sequence>
<name>A0A2T0QXG8_9ACTN</name>
<keyword evidence="3" id="KW-1185">Reference proteome</keyword>
<reference evidence="2 3" key="1">
    <citation type="submission" date="2018-03" db="EMBL/GenBank/DDBJ databases">
        <title>Genomic Encyclopedia of Archaeal and Bacterial Type Strains, Phase II (KMG-II): from individual species to whole genera.</title>
        <authorList>
            <person name="Goeker M."/>
        </authorList>
    </citation>
    <scope>NUCLEOTIDE SEQUENCE [LARGE SCALE GENOMIC DNA]</scope>
    <source>
        <strain evidence="2 3">DSM 19711</strain>
    </source>
</reference>
<evidence type="ECO:0000259" key="1">
    <source>
        <dbReference type="Pfam" id="PF07944"/>
    </source>
</evidence>
<dbReference type="GO" id="GO:0005975">
    <property type="term" value="P:carbohydrate metabolic process"/>
    <property type="evidence" value="ECO:0007669"/>
    <property type="project" value="InterPro"/>
</dbReference>
<dbReference type="PANTHER" id="PTHR31151:SF0">
    <property type="entry name" value="PROLINE-TRNA LIGASE (DUF1680)"/>
    <property type="match status" value="1"/>
</dbReference>
<feature type="domain" description="Non-reducing end beta-L-arabinofuranosidase-like GH127 catalytic" evidence="1">
    <location>
        <begin position="10"/>
        <end position="396"/>
    </location>
</feature>
<dbReference type="AlphaFoldDB" id="A0A2T0QXG8"/>
<evidence type="ECO:0000313" key="2">
    <source>
        <dbReference type="EMBL" id="PRY10572.1"/>
    </source>
</evidence>
<dbReference type="RefSeq" id="WP_170127474.1">
    <property type="nucleotide sequence ID" value="NZ_PVZF01000016.1"/>
</dbReference>
<dbReference type="InterPro" id="IPR008928">
    <property type="entry name" value="6-hairpin_glycosidase_sf"/>
</dbReference>
<dbReference type="InterPro" id="IPR012878">
    <property type="entry name" value="Beta-AFase-like_GH127_cat"/>
</dbReference>